<dbReference type="EMBL" id="JAINDJ010000005">
    <property type="protein sequence ID" value="KAG9447237.1"/>
    <property type="molecule type" value="Genomic_DNA"/>
</dbReference>
<gene>
    <name evidence="2" type="ORF">H6P81_013365</name>
</gene>
<feature type="region of interest" description="Disordered" evidence="1">
    <location>
        <begin position="33"/>
        <end position="160"/>
    </location>
</feature>
<feature type="compositionally biased region" description="Basic and acidic residues" evidence="1">
    <location>
        <begin position="48"/>
        <end position="65"/>
    </location>
</feature>
<comment type="caution">
    <text evidence="2">The sequence shown here is derived from an EMBL/GenBank/DDBJ whole genome shotgun (WGS) entry which is preliminary data.</text>
</comment>
<feature type="region of interest" description="Disordered" evidence="1">
    <location>
        <begin position="1"/>
        <end position="21"/>
    </location>
</feature>
<reference evidence="2 3" key="1">
    <citation type="submission" date="2021-07" db="EMBL/GenBank/DDBJ databases">
        <title>The Aristolochia fimbriata genome: insights into angiosperm evolution, floral development and chemical biosynthesis.</title>
        <authorList>
            <person name="Jiao Y."/>
        </authorList>
    </citation>
    <scope>NUCLEOTIDE SEQUENCE [LARGE SCALE GENOMIC DNA]</scope>
    <source>
        <strain evidence="2">IBCAS-2021</strain>
        <tissue evidence="2">Leaf</tissue>
    </source>
</reference>
<dbReference type="AlphaFoldDB" id="A0AAV7EI48"/>
<evidence type="ECO:0000313" key="3">
    <source>
        <dbReference type="Proteomes" id="UP000825729"/>
    </source>
</evidence>
<evidence type="ECO:0000313" key="2">
    <source>
        <dbReference type="EMBL" id="KAG9447237.1"/>
    </source>
</evidence>
<dbReference type="Proteomes" id="UP000825729">
    <property type="component" value="Unassembled WGS sequence"/>
</dbReference>
<feature type="compositionally biased region" description="Acidic residues" evidence="1">
    <location>
        <begin position="1"/>
        <end position="14"/>
    </location>
</feature>
<keyword evidence="3" id="KW-1185">Reference proteome</keyword>
<accession>A0AAV7EI48</accession>
<protein>
    <submittedName>
        <fullName evidence="2">Uncharacterized protein</fullName>
    </submittedName>
</protein>
<proteinExistence type="predicted"/>
<organism evidence="2 3">
    <name type="scientific">Aristolochia fimbriata</name>
    <name type="common">White veined hardy Dutchman's pipe vine</name>
    <dbReference type="NCBI Taxonomy" id="158543"/>
    <lineage>
        <taxon>Eukaryota</taxon>
        <taxon>Viridiplantae</taxon>
        <taxon>Streptophyta</taxon>
        <taxon>Embryophyta</taxon>
        <taxon>Tracheophyta</taxon>
        <taxon>Spermatophyta</taxon>
        <taxon>Magnoliopsida</taxon>
        <taxon>Magnoliidae</taxon>
        <taxon>Piperales</taxon>
        <taxon>Aristolochiaceae</taxon>
        <taxon>Aristolochia</taxon>
    </lineage>
</organism>
<evidence type="ECO:0000256" key="1">
    <source>
        <dbReference type="SAM" id="MobiDB-lite"/>
    </source>
</evidence>
<sequence>MEGSEWETDEEEEIAELKEDPAIENRVVVRNPNPLTEGSVAKANPRAPLERCTGRHVSGPDRELGKVGSGRGWLVRSQQIKTRGGVGAGSGEEEWEREAGRKSGSGKRGGRVGAGSGEEEWEREAGRKSGSGKRGGRVGAGSGEEEWERGGRVGAGIISN</sequence>
<name>A0AAV7EI48_ARIFI</name>